<dbReference type="InterPro" id="IPR019670">
    <property type="entry name" value="DUF2523"/>
</dbReference>
<dbReference type="Pfam" id="PF10734">
    <property type="entry name" value="DUF2523"/>
    <property type="match status" value="1"/>
</dbReference>
<keyword evidence="1" id="KW-0812">Transmembrane</keyword>
<dbReference type="EMBL" id="CP061280">
    <property type="protein sequence ID" value="QNS14666.1"/>
    <property type="molecule type" value="Genomic_DNA"/>
</dbReference>
<keyword evidence="1" id="KW-0472">Membrane</keyword>
<evidence type="ECO:0000256" key="1">
    <source>
        <dbReference type="SAM" id="Phobius"/>
    </source>
</evidence>
<evidence type="ECO:0000313" key="3">
    <source>
        <dbReference type="Proteomes" id="UP000576260"/>
    </source>
</evidence>
<feature type="transmembrane region" description="Helical" evidence="1">
    <location>
        <begin position="12"/>
        <end position="33"/>
    </location>
</feature>
<organism evidence="2 3">
    <name type="scientific">Mannheimia bovis</name>
    <dbReference type="NCBI Taxonomy" id="2770636"/>
    <lineage>
        <taxon>Bacteria</taxon>
        <taxon>Pseudomonadati</taxon>
        <taxon>Pseudomonadota</taxon>
        <taxon>Gammaproteobacteria</taxon>
        <taxon>Pasteurellales</taxon>
        <taxon>Pasteurellaceae</taxon>
        <taxon>Mannheimia</taxon>
    </lineage>
</organism>
<protein>
    <submittedName>
        <fullName evidence="2">DUF2523 domain-containing protein</fullName>
    </submittedName>
</protein>
<dbReference type="KEGG" id="mbos:ICJ55_07875"/>
<dbReference type="RefSeq" id="WP_188156311.1">
    <property type="nucleotide sequence ID" value="NZ_CP061280.1"/>
</dbReference>
<gene>
    <name evidence="2" type="ORF">ICJ55_07875</name>
</gene>
<dbReference type="Proteomes" id="UP000576260">
    <property type="component" value="Chromosome"/>
</dbReference>
<name>A0A7H1C111_9PAST</name>
<keyword evidence="1" id="KW-1133">Transmembrane helix</keyword>
<sequence length="98" mass="11201">MFKVIFMALSAIVNYLVSDFLIKGVIFLSIYFLTSELLPVAIEVLVSKNLIPDLNSLFGQLPESMWYFFNIFQIPMAISLMISAMISRFAIRRIPFIG</sequence>
<dbReference type="AlphaFoldDB" id="A0A7H1C111"/>
<feature type="transmembrane region" description="Helical" evidence="1">
    <location>
        <begin position="65"/>
        <end position="86"/>
    </location>
</feature>
<evidence type="ECO:0000313" key="2">
    <source>
        <dbReference type="EMBL" id="QNS14666.1"/>
    </source>
</evidence>
<accession>A0A7H1C111</accession>
<proteinExistence type="predicted"/>
<keyword evidence="3" id="KW-1185">Reference proteome</keyword>
<reference evidence="2 3" key="1">
    <citation type="submission" date="2020-09" db="EMBL/GenBank/DDBJ databases">
        <title>Mannheimia bovis sp.nov., isolated from a cow.</title>
        <authorList>
            <person name="Li F."/>
        </authorList>
    </citation>
    <scope>NUCLEOTIDE SEQUENCE [LARGE SCALE GENOMIC DNA]</scope>
    <source>
        <strain evidence="2 3">ZY190616</strain>
    </source>
</reference>